<evidence type="ECO:0000256" key="1">
    <source>
        <dbReference type="ARBA" id="ARBA00004141"/>
    </source>
</evidence>
<accession>A0ABP0CHK8</accession>
<feature type="transmembrane region" description="Helical" evidence="6">
    <location>
        <begin position="185"/>
        <end position="210"/>
    </location>
</feature>
<gene>
    <name evidence="8" type="ORF">SEUCBS140593_007966</name>
</gene>
<feature type="transmembrane region" description="Helical" evidence="6">
    <location>
        <begin position="100"/>
        <end position="117"/>
    </location>
</feature>
<feature type="transmembrane region" description="Helical" evidence="6">
    <location>
        <begin position="356"/>
        <end position="377"/>
    </location>
</feature>
<feature type="transmembrane region" description="Helical" evidence="6">
    <location>
        <begin position="152"/>
        <end position="173"/>
    </location>
</feature>
<feature type="compositionally biased region" description="Polar residues" evidence="5">
    <location>
        <begin position="18"/>
        <end position="46"/>
    </location>
</feature>
<feature type="transmembrane region" description="Helical" evidence="6">
    <location>
        <begin position="274"/>
        <end position="294"/>
    </location>
</feature>
<evidence type="ECO:0000256" key="2">
    <source>
        <dbReference type="ARBA" id="ARBA00022692"/>
    </source>
</evidence>
<comment type="caution">
    <text evidence="8">The sequence shown here is derived from an EMBL/GenBank/DDBJ whole genome shotgun (WGS) entry which is preliminary data.</text>
</comment>
<dbReference type="InterPro" id="IPR020846">
    <property type="entry name" value="MFS_dom"/>
</dbReference>
<feature type="domain" description="Major facilitator superfamily (MFS) profile" evidence="7">
    <location>
        <begin position="59"/>
        <end position="474"/>
    </location>
</feature>
<feature type="transmembrane region" description="Helical" evidence="6">
    <location>
        <begin position="450"/>
        <end position="471"/>
    </location>
</feature>
<feature type="region of interest" description="Disordered" evidence="5">
    <location>
        <begin position="1"/>
        <end position="48"/>
    </location>
</feature>
<feature type="transmembrane region" description="Helical" evidence="6">
    <location>
        <begin position="427"/>
        <end position="444"/>
    </location>
</feature>
<comment type="subcellular location">
    <subcellularLocation>
        <location evidence="1">Membrane</location>
        <topology evidence="1">Multi-pass membrane protein</topology>
    </subcellularLocation>
</comment>
<evidence type="ECO:0000256" key="6">
    <source>
        <dbReference type="SAM" id="Phobius"/>
    </source>
</evidence>
<organism evidence="8 9">
    <name type="scientific">Sporothrix eucalyptigena</name>
    <dbReference type="NCBI Taxonomy" id="1812306"/>
    <lineage>
        <taxon>Eukaryota</taxon>
        <taxon>Fungi</taxon>
        <taxon>Dikarya</taxon>
        <taxon>Ascomycota</taxon>
        <taxon>Pezizomycotina</taxon>
        <taxon>Sordariomycetes</taxon>
        <taxon>Sordariomycetidae</taxon>
        <taxon>Ophiostomatales</taxon>
        <taxon>Ophiostomataceae</taxon>
        <taxon>Sporothrix</taxon>
    </lineage>
</organism>
<evidence type="ECO:0000259" key="7">
    <source>
        <dbReference type="PROSITE" id="PS50850"/>
    </source>
</evidence>
<dbReference type="Gene3D" id="1.20.1250.20">
    <property type="entry name" value="MFS general substrate transporter like domains"/>
    <property type="match status" value="1"/>
</dbReference>
<evidence type="ECO:0000256" key="4">
    <source>
        <dbReference type="ARBA" id="ARBA00023136"/>
    </source>
</evidence>
<dbReference type="PROSITE" id="PS50850">
    <property type="entry name" value="MFS"/>
    <property type="match status" value="1"/>
</dbReference>
<protein>
    <recommendedName>
        <fullName evidence="7">Major facilitator superfamily (MFS) profile domain-containing protein</fullName>
    </recommendedName>
</protein>
<evidence type="ECO:0000256" key="3">
    <source>
        <dbReference type="ARBA" id="ARBA00022989"/>
    </source>
</evidence>
<keyword evidence="4 6" id="KW-0472">Membrane</keyword>
<feature type="transmembrane region" description="Helical" evidence="6">
    <location>
        <begin position="314"/>
        <end position="335"/>
    </location>
</feature>
<keyword evidence="3 6" id="KW-1133">Transmembrane helix</keyword>
<reference evidence="8 9" key="1">
    <citation type="submission" date="2024-01" db="EMBL/GenBank/DDBJ databases">
        <authorList>
            <person name="Allen C."/>
            <person name="Tagirdzhanova G."/>
        </authorList>
    </citation>
    <scope>NUCLEOTIDE SEQUENCE [LARGE SCALE GENOMIC DNA]</scope>
</reference>
<dbReference type="EMBL" id="CAWUHD010000103">
    <property type="protein sequence ID" value="CAK7231559.1"/>
    <property type="molecule type" value="Genomic_DNA"/>
</dbReference>
<evidence type="ECO:0000313" key="9">
    <source>
        <dbReference type="Proteomes" id="UP001642482"/>
    </source>
</evidence>
<dbReference type="InterPro" id="IPR036259">
    <property type="entry name" value="MFS_trans_sf"/>
</dbReference>
<dbReference type="PANTHER" id="PTHR23502">
    <property type="entry name" value="MAJOR FACILITATOR SUPERFAMILY"/>
    <property type="match status" value="1"/>
</dbReference>
<keyword evidence="2 6" id="KW-0812">Transmembrane</keyword>
<keyword evidence="9" id="KW-1185">Reference proteome</keyword>
<feature type="transmembrane region" description="Helical" evidence="6">
    <location>
        <begin position="216"/>
        <end position="236"/>
    </location>
</feature>
<feature type="transmembrane region" description="Helical" evidence="6">
    <location>
        <begin position="58"/>
        <end position="80"/>
    </location>
</feature>
<proteinExistence type="predicted"/>
<dbReference type="Proteomes" id="UP001642482">
    <property type="component" value="Unassembled WGS sequence"/>
</dbReference>
<sequence>MSETKSPGGRGDVEKTIPNVTDTPVTSPSQTDVPSDTSLDNASSPDPYSKFGRNRKRLYVAILSLCAIVSPISSTGSLTAVPSIAADFHTTGSVINVSNGLYVGMMGLSALVWGAMSTVTGRRLVVCTSIVSFFIFSVATAVAPTYSLASFFIFRMLTGFGGTGLLIAGSGCIGDLYPPTERATALGWFQSGVLVGPAVGPVLGGVLVTYTSSWRSIFWFQSGVAGLGAVLALLVLPETIHHHAWADIPRWKDKIRVLLVALNPLRLAALFRTWNVIAVALASSALVWNMYSYLTPIVYVINPRVGLTTPLQAGLLYLAPGSGYLLGTVFGGRWADYTVRKWIRRRNGRRLPEDRLRSMVPWMGVGVPACMLIYGWILEFGKGGLPTVVVVMFIQGFCQLMVFPALNTYCLDILPARSAEVISGNYFIRYMFAAAGSSLSLPAINRIGVGWFSTISAVFLVAACLGVVVVIRAMPSRGGEENQGDGVQNTN</sequence>
<dbReference type="InterPro" id="IPR011701">
    <property type="entry name" value="MFS"/>
</dbReference>
<evidence type="ECO:0000313" key="8">
    <source>
        <dbReference type="EMBL" id="CAK7231559.1"/>
    </source>
</evidence>
<feature type="transmembrane region" description="Helical" evidence="6">
    <location>
        <begin position="383"/>
        <end position="406"/>
    </location>
</feature>
<feature type="transmembrane region" description="Helical" evidence="6">
    <location>
        <begin position="124"/>
        <end position="146"/>
    </location>
</feature>
<dbReference type="PANTHER" id="PTHR23502:SF64">
    <property type="entry name" value="TRANSPORTER, PUTATIVE (AFU_ORTHOLOGUE AFUA_3G11760)-RELATED"/>
    <property type="match status" value="1"/>
</dbReference>
<evidence type="ECO:0000256" key="5">
    <source>
        <dbReference type="SAM" id="MobiDB-lite"/>
    </source>
</evidence>
<name>A0ABP0CHK8_9PEZI</name>
<dbReference type="Pfam" id="PF07690">
    <property type="entry name" value="MFS_1"/>
    <property type="match status" value="1"/>
</dbReference>
<dbReference type="SUPFAM" id="SSF103473">
    <property type="entry name" value="MFS general substrate transporter"/>
    <property type="match status" value="1"/>
</dbReference>